<evidence type="ECO:0000256" key="2">
    <source>
        <dbReference type="SAM" id="Phobius"/>
    </source>
</evidence>
<dbReference type="Proteomes" id="UP000582646">
    <property type="component" value="Unassembled WGS sequence"/>
</dbReference>
<dbReference type="InterPro" id="IPR021401">
    <property type="entry name" value="DUF3040"/>
</dbReference>
<feature type="transmembrane region" description="Helical" evidence="2">
    <location>
        <begin position="43"/>
        <end position="63"/>
    </location>
</feature>
<name>A0A846X1L8_9ACTN</name>
<feature type="region of interest" description="Disordered" evidence="1">
    <location>
        <begin position="92"/>
        <end position="128"/>
    </location>
</feature>
<keyword evidence="2" id="KW-0812">Transmembrane</keyword>
<reference evidence="3 4" key="1">
    <citation type="submission" date="2020-04" db="EMBL/GenBank/DDBJ databases">
        <title>MicrobeNet Type strains.</title>
        <authorList>
            <person name="Nicholson A.C."/>
        </authorList>
    </citation>
    <scope>NUCLEOTIDE SEQUENCE [LARGE SCALE GENOMIC DNA]</scope>
    <source>
        <strain evidence="3 4">DSM 44113</strain>
    </source>
</reference>
<accession>A0A846X1L8</accession>
<dbReference type="EMBL" id="JAAXOQ010000015">
    <property type="protein sequence ID" value="NKY19174.1"/>
    <property type="molecule type" value="Genomic_DNA"/>
</dbReference>
<evidence type="ECO:0000256" key="1">
    <source>
        <dbReference type="SAM" id="MobiDB-lite"/>
    </source>
</evidence>
<dbReference type="RefSeq" id="WP_168546180.1">
    <property type="nucleotide sequence ID" value="NZ_BAAAKS010000008.1"/>
</dbReference>
<gene>
    <name evidence="3" type="ORF">HF999_12430</name>
</gene>
<feature type="transmembrane region" description="Helical" evidence="2">
    <location>
        <begin position="69"/>
        <end position="90"/>
    </location>
</feature>
<keyword evidence="2" id="KW-1133">Transmembrane helix</keyword>
<dbReference type="Pfam" id="PF11239">
    <property type="entry name" value="DUF3040"/>
    <property type="match status" value="1"/>
</dbReference>
<organism evidence="3 4">
    <name type="scientific">Tsukamurella spumae</name>
    <dbReference type="NCBI Taxonomy" id="44753"/>
    <lineage>
        <taxon>Bacteria</taxon>
        <taxon>Bacillati</taxon>
        <taxon>Actinomycetota</taxon>
        <taxon>Actinomycetes</taxon>
        <taxon>Mycobacteriales</taxon>
        <taxon>Tsukamurellaceae</taxon>
        <taxon>Tsukamurella</taxon>
    </lineage>
</organism>
<dbReference type="AlphaFoldDB" id="A0A846X1L8"/>
<protein>
    <submittedName>
        <fullName evidence="3">DUF3040 domain-containing protein</fullName>
    </submittedName>
</protein>
<proteinExistence type="predicted"/>
<keyword evidence="2" id="KW-0472">Membrane</keyword>
<comment type="caution">
    <text evidence="3">The sequence shown here is derived from an EMBL/GenBank/DDBJ whole genome shotgun (WGS) entry which is preliminary data.</text>
</comment>
<evidence type="ECO:0000313" key="4">
    <source>
        <dbReference type="Proteomes" id="UP000582646"/>
    </source>
</evidence>
<keyword evidence="4" id="KW-1185">Reference proteome</keyword>
<sequence>MPLSEHEQRMLDQIESALYAEDPKFASNVRGGRFGGATGKRRVFAAIGFAVGLMLLIAGMTLSVGNLQIGVIVGLIGFLLMFGSVIYALWSGPSSKGPRGTVGEDGSVRTRSGRGRGTGGARASGQSFVARMEERFRRRFP</sequence>
<evidence type="ECO:0000313" key="3">
    <source>
        <dbReference type="EMBL" id="NKY19174.1"/>
    </source>
</evidence>